<name>A0A2A7S943_BURGA</name>
<evidence type="ECO:0000313" key="3">
    <source>
        <dbReference type="Proteomes" id="UP000220629"/>
    </source>
</evidence>
<dbReference type="EMBL" id="PDDY01000004">
    <property type="protein sequence ID" value="PEH40091.1"/>
    <property type="molecule type" value="Genomic_DNA"/>
</dbReference>
<dbReference type="AlphaFoldDB" id="A0A2A7S943"/>
<organism evidence="2 3">
    <name type="scientific">Burkholderia gladioli</name>
    <name type="common">Pseudomonas marginata</name>
    <name type="synonym">Phytomonas marginata</name>
    <dbReference type="NCBI Taxonomy" id="28095"/>
    <lineage>
        <taxon>Bacteria</taxon>
        <taxon>Pseudomonadati</taxon>
        <taxon>Pseudomonadota</taxon>
        <taxon>Betaproteobacteria</taxon>
        <taxon>Burkholderiales</taxon>
        <taxon>Burkholderiaceae</taxon>
        <taxon>Burkholderia</taxon>
    </lineage>
</organism>
<sequence>MGAAMKPADDSLRLLVGQVTHERLRPAHHAFRYRLLQVACRLDRFARPSSFWFGIDRWRPLGLAARDYGPCDGSPLEPWMRARLAEAGIPADGEIWLQTMPRLFGYAFNPVSFWYCHDREGRLRALYADVRNTFGARHGYLLSAPAHAPIDGETVLDCRKTFHVSPFCTVSGGYRFRVLRDRDRWTVAIDHHDEAGLLLRTAIAMRERREPGAWWRFARRPFDTIGTLWRIHWQALQLARKRVPFHGSRPPQPQSPEPAASDPSAFDSSVSGHHRASPANSRHEARP</sequence>
<protein>
    <submittedName>
        <fullName evidence="2">Cyclopropane fatty acid synthase</fullName>
    </submittedName>
</protein>
<evidence type="ECO:0000313" key="2">
    <source>
        <dbReference type="EMBL" id="PEH40091.1"/>
    </source>
</evidence>
<proteinExistence type="predicted"/>
<dbReference type="Proteomes" id="UP000220629">
    <property type="component" value="Unassembled WGS sequence"/>
</dbReference>
<dbReference type="PANTHER" id="PTHR33973">
    <property type="entry name" value="OS07G0153300 PROTEIN"/>
    <property type="match status" value="1"/>
</dbReference>
<accession>A0A2A7S943</accession>
<dbReference type="PANTHER" id="PTHR33973:SF4">
    <property type="entry name" value="OS07G0153300 PROTEIN"/>
    <property type="match status" value="1"/>
</dbReference>
<dbReference type="Pfam" id="PF07103">
    <property type="entry name" value="DUF1365"/>
    <property type="match status" value="1"/>
</dbReference>
<comment type="caution">
    <text evidence="2">The sequence shown here is derived from an EMBL/GenBank/DDBJ whole genome shotgun (WGS) entry which is preliminary data.</text>
</comment>
<feature type="compositionally biased region" description="Low complexity" evidence="1">
    <location>
        <begin position="257"/>
        <end position="269"/>
    </location>
</feature>
<feature type="region of interest" description="Disordered" evidence="1">
    <location>
        <begin position="244"/>
        <end position="287"/>
    </location>
</feature>
<reference evidence="3" key="1">
    <citation type="submission" date="2017-09" db="EMBL/GenBank/DDBJ databases">
        <title>FDA dAtabase for Regulatory Grade micrObial Sequences (FDA-ARGOS): Supporting development and validation of Infectious Disease Dx tests.</title>
        <authorList>
            <person name="Minogue T."/>
            <person name="Wolcott M."/>
            <person name="Wasieloski L."/>
            <person name="Aguilar W."/>
            <person name="Moore D."/>
            <person name="Tallon L."/>
            <person name="Sadzewicz L."/>
            <person name="Ott S."/>
            <person name="Zhao X."/>
            <person name="Nagaraj S."/>
            <person name="Vavikolanu K."/>
            <person name="Aluvathingal J."/>
            <person name="Nadendla S."/>
            <person name="Sichtig H."/>
        </authorList>
    </citation>
    <scope>NUCLEOTIDE SEQUENCE [LARGE SCALE GENOMIC DNA]</scope>
    <source>
        <strain evidence="3">FDAARGOS_390</strain>
    </source>
</reference>
<evidence type="ECO:0000256" key="1">
    <source>
        <dbReference type="SAM" id="MobiDB-lite"/>
    </source>
</evidence>
<dbReference type="RefSeq" id="WP_098154716.1">
    <property type="nucleotide sequence ID" value="NZ_CADEQH010000014.1"/>
</dbReference>
<gene>
    <name evidence="2" type="ORF">CRM94_18350</name>
</gene>
<dbReference type="InterPro" id="IPR010775">
    <property type="entry name" value="DUF1365"/>
</dbReference>